<dbReference type="Gene3D" id="1.10.10.60">
    <property type="entry name" value="Homeodomain-like"/>
    <property type="match status" value="2"/>
</dbReference>
<evidence type="ECO:0000256" key="4">
    <source>
        <dbReference type="SAM" id="Phobius"/>
    </source>
</evidence>
<dbReference type="SMART" id="SM00342">
    <property type="entry name" value="HTH_ARAC"/>
    <property type="match status" value="1"/>
</dbReference>
<dbReference type="GO" id="GO:0003700">
    <property type="term" value="F:DNA-binding transcription factor activity"/>
    <property type="evidence" value="ECO:0007669"/>
    <property type="project" value="InterPro"/>
</dbReference>
<dbReference type="SUPFAM" id="SSF46689">
    <property type="entry name" value="Homeodomain-like"/>
    <property type="match status" value="1"/>
</dbReference>
<name>A0A1N7LU41_9FLAO</name>
<evidence type="ECO:0000256" key="1">
    <source>
        <dbReference type="ARBA" id="ARBA00023015"/>
    </source>
</evidence>
<dbReference type="RefSeq" id="WP_084196363.1">
    <property type="nucleotide sequence ID" value="NZ_FTOV01000002.1"/>
</dbReference>
<proteinExistence type="predicted"/>
<keyword evidence="4" id="KW-0472">Membrane</keyword>
<dbReference type="Gene3D" id="1.25.40.10">
    <property type="entry name" value="Tetratricopeptide repeat domain"/>
    <property type="match status" value="2"/>
</dbReference>
<dbReference type="EMBL" id="FTOV01000002">
    <property type="protein sequence ID" value="SIS77292.1"/>
    <property type="molecule type" value="Genomic_DNA"/>
</dbReference>
<dbReference type="SMART" id="SM00028">
    <property type="entry name" value="TPR"/>
    <property type="match status" value="2"/>
</dbReference>
<evidence type="ECO:0000259" key="5">
    <source>
        <dbReference type="PROSITE" id="PS01124"/>
    </source>
</evidence>
<dbReference type="AlphaFoldDB" id="A0A1N7LU41"/>
<dbReference type="InterPro" id="IPR009057">
    <property type="entry name" value="Homeodomain-like_sf"/>
</dbReference>
<keyword evidence="2 6" id="KW-0238">DNA-binding</keyword>
<dbReference type="PROSITE" id="PS01124">
    <property type="entry name" value="HTH_ARAC_FAMILY_2"/>
    <property type="match status" value="1"/>
</dbReference>
<dbReference type="InterPro" id="IPR019734">
    <property type="entry name" value="TPR_rpt"/>
</dbReference>
<feature type="domain" description="HTH araC/xylS-type" evidence="5">
    <location>
        <begin position="474"/>
        <end position="566"/>
    </location>
</feature>
<sequence>MKKEFHEKQIKKGMNKTIFSFFVFFTICQLSAQDYYSALRNKYWIYEENDQKAFHYLNIYISKAKKEKNYAELFQAYDDAIRYSPNKKIEYADSAISAAKLSGNSDLIGSSYISKGAVYYFTYRKFQPALNEYLKAYEYTKNTDDEFLKYQNLYHIGVVKSYLGYYEEALQLFKSCNVYFKSKIKANIHPNLIKNHQKGYLNCLHQMIVCYQQLGNYTESEKLIKEGLDALPKDSFFNLEKSYFYKSEAITEFNKKSYLNSIQIFNKALPEFIKINDYTFASVIYYYRGSAYDELKNTEKALSDYKKVDSIFNKYQFILPELRNNYEKLITFYRNKNQPKEELYYTKQLLKADSIISTDFKYLSNRIHRDYDTKSLLEAQSNLEKTNSFGKFLLIFSFVVILVLILFLAYWLRKKKEIQIKYEELLEKISSKNTKIKENADLNKLTEKNSKIEIKTVQLLKSKFSDFEKNNGFLEKGITAGKLAIEFGTNATYISQFMNEYQGCNFNTYINKLRIDYATEKIYNNKLWQKYSVEDIALACGFSNRQSFSNLFYEQNGIRPADFLKKRKEEIRLKRVS</sequence>
<evidence type="ECO:0000313" key="7">
    <source>
        <dbReference type="Proteomes" id="UP000185781"/>
    </source>
</evidence>
<dbReference type="OrthoDB" id="5295174at2"/>
<dbReference type="InterPro" id="IPR018060">
    <property type="entry name" value="HTH_AraC"/>
</dbReference>
<dbReference type="Pfam" id="PF12833">
    <property type="entry name" value="HTH_18"/>
    <property type="match status" value="1"/>
</dbReference>
<organism evidence="6 7">
    <name type="scientific">Chryseobacterium gambrini</name>
    <dbReference type="NCBI Taxonomy" id="373672"/>
    <lineage>
        <taxon>Bacteria</taxon>
        <taxon>Pseudomonadati</taxon>
        <taxon>Bacteroidota</taxon>
        <taxon>Flavobacteriia</taxon>
        <taxon>Flavobacteriales</taxon>
        <taxon>Weeksellaceae</taxon>
        <taxon>Chryseobacterium group</taxon>
        <taxon>Chryseobacterium</taxon>
    </lineage>
</organism>
<dbReference type="SUPFAM" id="SSF48452">
    <property type="entry name" value="TPR-like"/>
    <property type="match status" value="2"/>
</dbReference>
<keyword evidence="1" id="KW-0805">Transcription regulation</keyword>
<dbReference type="GO" id="GO:0043565">
    <property type="term" value="F:sequence-specific DNA binding"/>
    <property type="evidence" value="ECO:0007669"/>
    <property type="project" value="InterPro"/>
</dbReference>
<accession>A0A1N7LU41</accession>
<keyword evidence="4" id="KW-1133">Transmembrane helix</keyword>
<feature type="transmembrane region" description="Helical" evidence="4">
    <location>
        <begin position="392"/>
        <end position="412"/>
    </location>
</feature>
<dbReference type="InterPro" id="IPR011990">
    <property type="entry name" value="TPR-like_helical_dom_sf"/>
</dbReference>
<gene>
    <name evidence="6" type="ORF">SAMN05421785_102497</name>
</gene>
<dbReference type="PANTHER" id="PTHR43280">
    <property type="entry name" value="ARAC-FAMILY TRANSCRIPTIONAL REGULATOR"/>
    <property type="match status" value="1"/>
</dbReference>
<evidence type="ECO:0000313" key="6">
    <source>
        <dbReference type="EMBL" id="SIS77292.1"/>
    </source>
</evidence>
<reference evidence="6 7" key="1">
    <citation type="submission" date="2017-01" db="EMBL/GenBank/DDBJ databases">
        <authorList>
            <person name="Mah S.A."/>
            <person name="Swanson W.J."/>
            <person name="Moy G.W."/>
            <person name="Vacquier V.D."/>
        </authorList>
    </citation>
    <scope>NUCLEOTIDE SEQUENCE [LARGE SCALE GENOMIC DNA]</scope>
    <source>
        <strain evidence="6 7">DSM 18014</strain>
    </source>
</reference>
<dbReference type="STRING" id="373672.SAMN05421785_102497"/>
<keyword evidence="3" id="KW-0804">Transcription</keyword>
<keyword evidence="4" id="KW-0812">Transmembrane</keyword>
<evidence type="ECO:0000256" key="2">
    <source>
        <dbReference type="ARBA" id="ARBA00023125"/>
    </source>
</evidence>
<dbReference type="PANTHER" id="PTHR43280:SF2">
    <property type="entry name" value="HTH-TYPE TRANSCRIPTIONAL REGULATOR EXSA"/>
    <property type="match status" value="1"/>
</dbReference>
<protein>
    <submittedName>
        <fullName evidence="6">AraC-type DNA-binding protein</fullName>
    </submittedName>
</protein>
<evidence type="ECO:0000256" key="3">
    <source>
        <dbReference type="ARBA" id="ARBA00023163"/>
    </source>
</evidence>
<dbReference type="Proteomes" id="UP000185781">
    <property type="component" value="Unassembled WGS sequence"/>
</dbReference>